<sequence>MIKEFSHKTKSQAMGRAIVIVFLFILVELFQARKQLTKINKTLQE</sequence>
<comment type="caution">
    <text evidence="1">The sequence shown here is derived from an EMBL/GenBank/DDBJ whole genome shotgun (WGS) entry which is preliminary data.</text>
</comment>
<reference evidence="1" key="1">
    <citation type="submission" date="2019-12" db="EMBL/GenBank/DDBJ databases">
        <title>Clostridiaceae gen. nov. sp. nov., isolated from sediment in Xinjiang, China.</title>
        <authorList>
            <person name="Zhang R."/>
        </authorList>
    </citation>
    <scope>NUCLEOTIDE SEQUENCE</scope>
    <source>
        <strain evidence="1">D2Q-11</strain>
    </source>
</reference>
<evidence type="ECO:0000313" key="2">
    <source>
        <dbReference type="Proteomes" id="UP000724672"/>
    </source>
</evidence>
<dbReference type="RefSeq" id="WP_203367327.1">
    <property type="nucleotide sequence ID" value="NZ_WSFT01000050.1"/>
</dbReference>
<proteinExistence type="predicted"/>
<organism evidence="1 2">
    <name type="scientific">Anaeromonas frigoriresistens</name>
    <dbReference type="NCBI Taxonomy" id="2683708"/>
    <lineage>
        <taxon>Bacteria</taxon>
        <taxon>Bacillati</taxon>
        <taxon>Bacillota</taxon>
        <taxon>Tissierellia</taxon>
        <taxon>Tissierellales</taxon>
        <taxon>Thermohalobacteraceae</taxon>
        <taxon>Anaeromonas</taxon>
    </lineage>
</organism>
<accession>A0A942UZ03</accession>
<evidence type="ECO:0000313" key="1">
    <source>
        <dbReference type="EMBL" id="MBS4539404.1"/>
    </source>
</evidence>
<dbReference type="AlphaFoldDB" id="A0A942UZ03"/>
<name>A0A942UZ03_9FIRM</name>
<protein>
    <submittedName>
        <fullName evidence="1">Uncharacterized protein</fullName>
    </submittedName>
</protein>
<keyword evidence="2" id="KW-1185">Reference proteome</keyword>
<gene>
    <name evidence="1" type="ORF">GOQ27_13085</name>
</gene>
<dbReference type="EMBL" id="WSFT01000050">
    <property type="protein sequence ID" value="MBS4539404.1"/>
    <property type="molecule type" value="Genomic_DNA"/>
</dbReference>
<dbReference type="Proteomes" id="UP000724672">
    <property type="component" value="Unassembled WGS sequence"/>
</dbReference>